<dbReference type="OrthoDB" id="6415790at2759"/>
<feature type="transmembrane region" description="Helical" evidence="5">
    <location>
        <begin position="60"/>
        <end position="79"/>
    </location>
</feature>
<dbReference type="SUPFAM" id="SSF103473">
    <property type="entry name" value="MFS general substrate transporter"/>
    <property type="match status" value="1"/>
</dbReference>
<keyword evidence="4 5" id="KW-0472">Membrane</keyword>
<dbReference type="GO" id="GO:0016020">
    <property type="term" value="C:membrane"/>
    <property type="evidence" value="ECO:0007669"/>
    <property type="project" value="UniProtKB-SubCell"/>
</dbReference>
<evidence type="ECO:0000313" key="6">
    <source>
        <dbReference type="EMBL" id="VDN28435.1"/>
    </source>
</evidence>
<dbReference type="AlphaFoldDB" id="A0A3P7MG38"/>
<evidence type="ECO:0000256" key="3">
    <source>
        <dbReference type="ARBA" id="ARBA00022989"/>
    </source>
</evidence>
<dbReference type="Pfam" id="PF13000">
    <property type="entry name" value="Acatn"/>
    <property type="match status" value="1"/>
</dbReference>
<dbReference type="EMBL" id="UYRU01077719">
    <property type="protein sequence ID" value="VDN28435.1"/>
    <property type="molecule type" value="Genomic_DNA"/>
</dbReference>
<dbReference type="Proteomes" id="UP000281553">
    <property type="component" value="Unassembled WGS sequence"/>
</dbReference>
<accession>A0A3P7MG38</accession>
<evidence type="ECO:0000256" key="1">
    <source>
        <dbReference type="ARBA" id="ARBA00004141"/>
    </source>
</evidence>
<feature type="non-terminal residue" evidence="6">
    <location>
        <position position="182"/>
    </location>
</feature>
<keyword evidence="7" id="KW-1185">Reference proteome</keyword>
<feature type="transmembrane region" description="Helical" evidence="5">
    <location>
        <begin position="25"/>
        <end position="48"/>
    </location>
</feature>
<dbReference type="GO" id="GO:0008521">
    <property type="term" value="F:acetyl-CoA transmembrane transporter activity"/>
    <property type="evidence" value="ECO:0007669"/>
    <property type="project" value="InterPro"/>
</dbReference>
<protein>
    <recommendedName>
        <fullName evidence="8">Acetyl-coenzyme A transporter 1</fullName>
    </recommendedName>
</protein>
<evidence type="ECO:0000256" key="5">
    <source>
        <dbReference type="SAM" id="Phobius"/>
    </source>
</evidence>
<keyword evidence="3 5" id="KW-1133">Transmembrane helix</keyword>
<reference evidence="6 7" key="1">
    <citation type="submission" date="2018-11" db="EMBL/GenBank/DDBJ databases">
        <authorList>
            <consortium name="Pathogen Informatics"/>
        </authorList>
    </citation>
    <scope>NUCLEOTIDE SEQUENCE [LARGE SCALE GENOMIC DNA]</scope>
</reference>
<dbReference type="InterPro" id="IPR024371">
    <property type="entry name" value="AcetylCoA_trans_1-like"/>
</dbReference>
<dbReference type="InterPro" id="IPR036259">
    <property type="entry name" value="MFS_trans_sf"/>
</dbReference>
<dbReference type="InterPro" id="IPR004752">
    <property type="entry name" value="AmpG_permease/AT-1"/>
</dbReference>
<name>A0A3P7MG38_DIBLA</name>
<evidence type="ECO:0000313" key="7">
    <source>
        <dbReference type="Proteomes" id="UP000281553"/>
    </source>
</evidence>
<sequence length="182" mass="20066">MGLASAIPYLLQSDTHTANYRYQAIFSWVFWPFSLKLAWAPIVDAVYFRRLGRRKSWLIPIQYAIGIDLFVLSGRVNAWLGRPADQNWGPLGVAGDVQIWGLTVAFFGLTLLAATQDIVVDGWALTMLSKENVAWASTCNSVGQSLGVIIGSIVFLALESPEICNNYLRFTPVPGQGLISFP</sequence>
<evidence type="ECO:0000256" key="2">
    <source>
        <dbReference type="ARBA" id="ARBA00022692"/>
    </source>
</evidence>
<dbReference type="PANTHER" id="PTHR12778">
    <property type="entry name" value="SOLUTE CARRIER FAMILY 33 ACETYL-COA TRANSPORTER -RELATED"/>
    <property type="match status" value="1"/>
</dbReference>
<comment type="subcellular location">
    <subcellularLocation>
        <location evidence="1">Membrane</location>
        <topology evidence="1">Multi-pass membrane protein</topology>
    </subcellularLocation>
</comment>
<dbReference type="PANTHER" id="PTHR12778:SF9">
    <property type="entry name" value="ACETYL-COENZYME A TRANSPORTER 1"/>
    <property type="match status" value="1"/>
</dbReference>
<evidence type="ECO:0008006" key="8">
    <source>
        <dbReference type="Google" id="ProtNLM"/>
    </source>
</evidence>
<gene>
    <name evidence="6" type="ORF">DILT_LOCUS15172</name>
</gene>
<evidence type="ECO:0000256" key="4">
    <source>
        <dbReference type="ARBA" id="ARBA00023136"/>
    </source>
</evidence>
<feature type="transmembrane region" description="Helical" evidence="5">
    <location>
        <begin position="99"/>
        <end position="120"/>
    </location>
</feature>
<proteinExistence type="predicted"/>
<keyword evidence="2 5" id="KW-0812">Transmembrane</keyword>
<organism evidence="6 7">
    <name type="scientific">Dibothriocephalus latus</name>
    <name type="common">Fish tapeworm</name>
    <name type="synonym">Diphyllobothrium latum</name>
    <dbReference type="NCBI Taxonomy" id="60516"/>
    <lineage>
        <taxon>Eukaryota</taxon>
        <taxon>Metazoa</taxon>
        <taxon>Spiralia</taxon>
        <taxon>Lophotrochozoa</taxon>
        <taxon>Platyhelminthes</taxon>
        <taxon>Cestoda</taxon>
        <taxon>Eucestoda</taxon>
        <taxon>Diphyllobothriidea</taxon>
        <taxon>Diphyllobothriidae</taxon>
        <taxon>Dibothriocephalus</taxon>
    </lineage>
</organism>
<dbReference type="GO" id="GO:0035348">
    <property type="term" value="P:acetyl-CoA transmembrane transport"/>
    <property type="evidence" value="ECO:0007669"/>
    <property type="project" value="InterPro"/>
</dbReference>